<organism evidence="11 12">
    <name type="scientific">Permianibacter aggregans</name>
    <dbReference type="NCBI Taxonomy" id="1510150"/>
    <lineage>
        <taxon>Bacteria</taxon>
        <taxon>Pseudomonadati</taxon>
        <taxon>Pseudomonadota</taxon>
        <taxon>Gammaproteobacteria</taxon>
        <taxon>Pseudomonadales</taxon>
        <taxon>Pseudomonadaceae</taxon>
        <taxon>Permianibacter</taxon>
    </lineage>
</organism>
<dbReference type="AlphaFoldDB" id="A0A4R6UQM0"/>
<reference evidence="11 12" key="1">
    <citation type="submission" date="2019-03" db="EMBL/GenBank/DDBJ databases">
        <title>Genomic Encyclopedia of Type Strains, Phase IV (KMG-IV): sequencing the most valuable type-strain genomes for metagenomic binning, comparative biology and taxonomic classification.</title>
        <authorList>
            <person name="Goeker M."/>
        </authorList>
    </citation>
    <scope>NUCLEOTIDE SEQUENCE [LARGE SCALE GENOMIC DNA]</scope>
    <source>
        <strain evidence="11 12">DSM 103792</strain>
    </source>
</reference>
<dbReference type="InterPro" id="IPR003442">
    <property type="entry name" value="T6A_TsaE"/>
</dbReference>
<dbReference type="GO" id="GO:0002949">
    <property type="term" value="P:tRNA threonylcarbamoyladenosine modification"/>
    <property type="evidence" value="ECO:0007669"/>
    <property type="project" value="InterPro"/>
</dbReference>
<dbReference type="Pfam" id="PF02367">
    <property type="entry name" value="TsaE"/>
    <property type="match status" value="1"/>
</dbReference>
<dbReference type="EMBL" id="SNYM01000004">
    <property type="protein sequence ID" value="TDQ49331.1"/>
    <property type="molecule type" value="Genomic_DNA"/>
</dbReference>
<keyword evidence="7" id="KW-0547">Nucleotide-binding</keyword>
<dbReference type="OrthoDB" id="9800307at2"/>
<evidence type="ECO:0000256" key="4">
    <source>
        <dbReference type="ARBA" id="ARBA00022490"/>
    </source>
</evidence>
<gene>
    <name evidence="11" type="ORF">EV696_10435</name>
</gene>
<evidence type="ECO:0000256" key="5">
    <source>
        <dbReference type="ARBA" id="ARBA00022694"/>
    </source>
</evidence>
<keyword evidence="9" id="KW-0460">Magnesium</keyword>
<evidence type="ECO:0000313" key="12">
    <source>
        <dbReference type="Proteomes" id="UP000295375"/>
    </source>
</evidence>
<keyword evidence="8" id="KW-0067">ATP-binding</keyword>
<dbReference type="NCBIfam" id="TIGR00150">
    <property type="entry name" value="T6A_YjeE"/>
    <property type="match status" value="1"/>
</dbReference>
<evidence type="ECO:0000313" key="11">
    <source>
        <dbReference type="EMBL" id="TDQ49331.1"/>
    </source>
</evidence>
<dbReference type="SUPFAM" id="SSF52540">
    <property type="entry name" value="P-loop containing nucleoside triphosphate hydrolases"/>
    <property type="match status" value="1"/>
</dbReference>
<dbReference type="Gene3D" id="3.40.50.300">
    <property type="entry name" value="P-loop containing nucleotide triphosphate hydrolases"/>
    <property type="match status" value="1"/>
</dbReference>
<dbReference type="InterPro" id="IPR027417">
    <property type="entry name" value="P-loop_NTPase"/>
</dbReference>
<comment type="similarity">
    <text evidence="2">Belongs to the TsaE family.</text>
</comment>
<evidence type="ECO:0000256" key="3">
    <source>
        <dbReference type="ARBA" id="ARBA00019010"/>
    </source>
</evidence>
<keyword evidence="12" id="KW-1185">Reference proteome</keyword>
<evidence type="ECO:0000256" key="1">
    <source>
        <dbReference type="ARBA" id="ARBA00004496"/>
    </source>
</evidence>
<keyword evidence="4" id="KW-0963">Cytoplasm</keyword>
<accession>A0A4R6UQM0</accession>
<comment type="caution">
    <text evidence="11">The sequence shown here is derived from an EMBL/GenBank/DDBJ whole genome shotgun (WGS) entry which is preliminary data.</text>
</comment>
<evidence type="ECO:0000256" key="9">
    <source>
        <dbReference type="ARBA" id="ARBA00022842"/>
    </source>
</evidence>
<dbReference type="PANTHER" id="PTHR33540:SF2">
    <property type="entry name" value="TRNA THREONYLCARBAMOYLADENOSINE BIOSYNTHESIS PROTEIN TSAE"/>
    <property type="match status" value="1"/>
</dbReference>
<protein>
    <recommendedName>
        <fullName evidence="3">tRNA threonylcarbamoyladenosine biosynthesis protein TsaE</fullName>
    </recommendedName>
    <alternativeName>
        <fullName evidence="10">t(6)A37 threonylcarbamoyladenosine biosynthesis protein TsaE</fullName>
    </alternativeName>
</protein>
<dbReference type="Proteomes" id="UP000295375">
    <property type="component" value="Unassembled WGS sequence"/>
</dbReference>
<dbReference type="RefSeq" id="WP_133588826.1">
    <property type="nucleotide sequence ID" value="NZ_CP037953.1"/>
</dbReference>
<evidence type="ECO:0000256" key="2">
    <source>
        <dbReference type="ARBA" id="ARBA00007599"/>
    </source>
</evidence>
<dbReference type="GO" id="GO:0005737">
    <property type="term" value="C:cytoplasm"/>
    <property type="evidence" value="ECO:0007669"/>
    <property type="project" value="UniProtKB-SubCell"/>
</dbReference>
<evidence type="ECO:0000256" key="7">
    <source>
        <dbReference type="ARBA" id="ARBA00022741"/>
    </source>
</evidence>
<evidence type="ECO:0000256" key="10">
    <source>
        <dbReference type="ARBA" id="ARBA00032441"/>
    </source>
</evidence>
<proteinExistence type="inferred from homology"/>
<dbReference type="GO" id="GO:0046872">
    <property type="term" value="F:metal ion binding"/>
    <property type="evidence" value="ECO:0007669"/>
    <property type="project" value="UniProtKB-KW"/>
</dbReference>
<evidence type="ECO:0000256" key="6">
    <source>
        <dbReference type="ARBA" id="ARBA00022723"/>
    </source>
</evidence>
<keyword evidence="6" id="KW-0479">Metal-binding</keyword>
<dbReference type="GO" id="GO:0005524">
    <property type="term" value="F:ATP binding"/>
    <property type="evidence" value="ECO:0007669"/>
    <property type="project" value="UniProtKB-KW"/>
</dbReference>
<keyword evidence="5" id="KW-0819">tRNA processing</keyword>
<comment type="subcellular location">
    <subcellularLocation>
        <location evidence="1">Cytoplasm</location>
    </subcellularLocation>
</comment>
<evidence type="ECO:0000256" key="8">
    <source>
        <dbReference type="ARBA" id="ARBA00022840"/>
    </source>
</evidence>
<sequence>MIERQLSLPVEADTLALGAVLAHWLEPGETLHLHGDLGAGKTTLVRGLLRALDYEGPVKSPTYTLVESYPLAGKTIHHFDLYRITDPEELEFLGLDEYFRPDSIALIEWPERGQGGLPPPVARLELSRQGDGRLARLQLDEKRTNALDFLLKSTQY</sequence>
<name>A0A4R6UQM0_9GAMM</name>
<dbReference type="PANTHER" id="PTHR33540">
    <property type="entry name" value="TRNA THREONYLCARBAMOYLADENOSINE BIOSYNTHESIS PROTEIN TSAE"/>
    <property type="match status" value="1"/>
</dbReference>